<keyword evidence="2" id="KW-1185">Reference proteome</keyword>
<reference evidence="1" key="1">
    <citation type="journal article" date="2021" name="New Phytol.">
        <title>Evolutionary innovations through gain and loss of genes in the ectomycorrhizal Boletales.</title>
        <authorList>
            <person name="Wu G."/>
            <person name="Miyauchi S."/>
            <person name="Morin E."/>
            <person name="Kuo A."/>
            <person name="Drula E."/>
            <person name="Varga T."/>
            <person name="Kohler A."/>
            <person name="Feng B."/>
            <person name="Cao Y."/>
            <person name="Lipzen A."/>
            <person name="Daum C."/>
            <person name="Hundley H."/>
            <person name="Pangilinan J."/>
            <person name="Johnson J."/>
            <person name="Barry K."/>
            <person name="LaButti K."/>
            <person name="Ng V."/>
            <person name="Ahrendt S."/>
            <person name="Min B."/>
            <person name="Choi I.G."/>
            <person name="Park H."/>
            <person name="Plett J.M."/>
            <person name="Magnuson J."/>
            <person name="Spatafora J.W."/>
            <person name="Nagy L.G."/>
            <person name="Henrissat B."/>
            <person name="Grigoriev I.V."/>
            <person name="Yang Z.L."/>
            <person name="Xu J."/>
            <person name="Martin F.M."/>
        </authorList>
    </citation>
    <scope>NUCLEOTIDE SEQUENCE</scope>
    <source>
        <strain evidence="1">ATCC 28755</strain>
    </source>
</reference>
<evidence type="ECO:0000313" key="1">
    <source>
        <dbReference type="EMBL" id="KAH7913271.1"/>
    </source>
</evidence>
<organism evidence="1 2">
    <name type="scientific">Hygrophoropsis aurantiaca</name>
    <dbReference type="NCBI Taxonomy" id="72124"/>
    <lineage>
        <taxon>Eukaryota</taxon>
        <taxon>Fungi</taxon>
        <taxon>Dikarya</taxon>
        <taxon>Basidiomycota</taxon>
        <taxon>Agaricomycotina</taxon>
        <taxon>Agaricomycetes</taxon>
        <taxon>Agaricomycetidae</taxon>
        <taxon>Boletales</taxon>
        <taxon>Coniophorineae</taxon>
        <taxon>Hygrophoropsidaceae</taxon>
        <taxon>Hygrophoropsis</taxon>
    </lineage>
</organism>
<comment type="caution">
    <text evidence="1">The sequence shown here is derived from an EMBL/GenBank/DDBJ whole genome shotgun (WGS) entry which is preliminary data.</text>
</comment>
<protein>
    <submittedName>
        <fullName evidence="1">P-loop containing nucleoside triphosphate hydrolase protein</fullName>
    </submittedName>
</protein>
<gene>
    <name evidence="1" type="ORF">BJ138DRAFT_656283</name>
</gene>
<keyword evidence="1" id="KW-0378">Hydrolase</keyword>
<accession>A0ACB8AIU2</accession>
<sequence>MPTPPMPPSSNYIPNIIIFGETGCGKSSLINLIAANTVAKTSSGAAGCTLDAKDYLVPINEQKFRLWDTVGLNEPHMSANDYLQAIGKAYDLIRRLQCTGGVALLMFCMRGGRITAAAESNFHLFYDILCKKEVPVALVLTHLENEDRMEDWWTNNNALFAKARMHSAGHACITATPG</sequence>
<evidence type="ECO:0000313" key="2">
    <source>
        <dbReference type="Proteomes" id="UP000790377"/>
    </source>
</evidence>
<dbReference type="Proteomes" id="UP000790377">
    <property type="component" value="Unassembled WGS sequence"/>
</dbReference>
<name>A0ACB8AIU2_9AGAM</name>
<proteinExistence type="predicted"/>
<dbReference type="EMBL" id="MU267634">
    <property type="protein sequence ID" value="KAH7913271.1"/>
    <property type="molecule type" value="Genomic_DNA"/>
</dbReference>